<dbReference type="Proteomes" id="UP000477680">
    <property type="component" value="Chromosome"/>
</dbReference>
<reference evidence="2 3" key="1">
    <citation type="submission" date="2020-02" db="EMBL/GenBank/DDBJ databases">
        <title>Genome sequencing for Kineobactrum sp. M2.</title>
        <authorList>
            <person name="Park S.-J."/>
        </authorList>
    </citation>
    <scope>NUCLEOTIDE SEQUENCE [LARGE SCALE GENOMIC DNA]</scope>
    <source>
        <strain evidence="2 3">M2</strain>
    </source>
</reference>
<evidence type="ECO:0000313" key="2">
    <source>
        <dbReference type="EMBL" id="QIB67044.1"/>
    </source>
</evidence>
<evidence type="ECO:0000259" key="1">
    <source>
        <dbReference type="Pfam" id="PF01926"/>
    </source>
</evidence>
<gene>
    <name evidence="2" type="ORF">G3T16_18250</name>
</gene>
<dbReference type="InterPro" id="IPR006073">
    <property type="entry name" value="GTP-bd"/>
</dbReference>
<dbReference type="SUPFAM" id="SSF52540">
    <property type="entry name" value="P-loop containing nucleoside triphosphate hydrolases"/>
    <property type="match status" value="1"/>
</dbReference>
<dbReference type="InterPro" id="IPR027417">
    <property type="entry name" value="P-loop_NTPase"/>
</dbReference>
<protein>
    <submittedName>
        <fullName evidence="2">Kinase</fullName>
    </submittedName>
</protein>
<evidence type="ECO:0000313" key="3">
    <source>
        <dbReference type="Proteomes" id="UP000477680"/>
    </source>
</evidence>
<keyword evidence="2" id="KW-0808">Transferase</keyword>
<keyword evidence="3" id="KW-1185">Reference proteome</keyword>
<keyword evidence="2" id="KW-0418">Kinase</keyword>
<dbReference type="GO" id="GO:0005525">
    <property type="term" value="F:GTP binding"/>
    <property type="evidence" value="ECO:0007669"/>
    <property type="project" value="InterPro"/>
</dbReference>
<dbReference type="Gene3D" id="3.40.50.300">
    <property type="entry name" value="P-loop containing nucleotide triphosphate hydrolases"/>
    <property type="match status" value="1"/>
</dbReference>
<dbReference type="EMBL" id="CP048711">
    <property type="protein sequence ID" value="QIB67044.1"/>
    <property type="molecule type" value="Genomic_DNA"/>
</dbReference>
<dbReference type="CDD" id="cd00882">
    <property type="entry name" value="Ras_like_GTPase"/>
    <property type="match status" value="1"/>
</dbReference>
<organism evidence="2 3">
    <name type="scientific">Kineobactrum salinum</name>
    <dbReference type="NCBI Taxonomy" id="2708301"/>
    <lineage>
        <taxon>Bacteria</taxon>
        <taxon>Pseudomonadati</taxon>
        <taxon>Pseudomonadota</taxon>
        <taxon>Gammaproteobacteria</taxon>
        <taxon>Cellvibrionales</taxon>
        <taxon>Halieaceae</taxon>
        <taxon>Kineobactrum</taxon>
    </lineage>
</organism>
<dbReference type="RefSeq" id="WP_163496472.1">
    <property type="nucleotide sequence ID" value="NZ_CP048711.1"/>
</dbReference>
<name>A0A6C0UAV0_9GAMM</name>
<dbReference type="GO" id="GO:0016301">
    <property type="term" value="F:kinase activity"/>
    <property type="evidence" value="ECO:0007669"/>
    <property type="project" value="UniProtKB-KW"/>
</dbReference>
<proteinExistence type="predicted"/>
<dbReference type="KEGG" id="kim:G3T16_18250"/>
<accession>A0A6C0UAV0</accession>
<sequence length="378" mass="41022">MKDIAAKLYNHILNPPADAELARAREMAGSQLPTIWLLGKTGAGKTSIVRQLTGHSRAEIGNGFQPCTSNSSRYDYPPEHPVVRFLDTRGLGEASYDADEDLRLLGEGSHALFVVLRLRDAERSATLQALTQIRRHARHIQPGHIAVIHTAVLEVTDAHDRQRAVAAAQQAVEQAWGGPVAHCEVDFPEPERGDEYPDTVGAEELAGLIAAKVPELRLWLREQAGAAGARSSFRRLSGEILWYAGAAAASDAIPLVGLVSVPAVQGKMLHSLAQKYGVSWSRRNVSEFVSALGTLFTLRYLVSLGGRQLGKLIPGFGQLAGSAFAASVSYASTYALGRAACSYLYHKQADIPLDDGSIRQVYQRAMKEGRDARRQPRD</sequence>
<feature type="domain" description="G" evidence="1">
    <location>
        <begin position="35"/>
        <end position="129"/>
    </location>
</feature>
<dbReference type="Pfam" id="PF01926">
    <property type="entry name" value="MMR_HSR1"/>
    <property type="match status" value="1"/>
</dbReference>
<dbReference type="AlphaFoldDB" id="A0A6C0UAV0"/>